<sequence length="223" mass="24703">MYYSSSPANPLFPARQREHKVKLFGEGYVLATPDKATILIGVVTESKNLQEAQQTNATKTNTVINALLENGVPRQNIQTSDYQIEIDYDFQNGVQVFRGYRITNLLQITIDNIENVGKLVDIAVENGANTVRNIQMSVSNHEELYNLALANAIKNSQEKAAIVGETLGVTINQTPFKVKEITARRPEIPRPMVLGLSTESATTPIEAGQFKITAMIEADYQFS</sequence>
<dbReference type="PANTHER" id="PTHR34387">
    <property type="entry name" value="SLR1258 PROTEIN"/>
    <property type="match status" value="1"/>
</dbReference>
<dbReference type="RefSeq" id="WP_212920182.1">
    <property type="nucleotide sequence ID" value="NZ_BORP01000002.1"/>
</dbReference>
<dbReference type="Gene3D" id="3.30.110.170">
    <property type="entry name" value="Protein of unknown function (DUF541), domain 1"/>
    <property type="match status" value="1"/>
</dbReference>
<dbReference type="AlphaFoldDB" id="A0A920C6J6"/>
<gene>
    <name evidence="1" type="ORF">J43TS3_12790</name>
</gene>
<dbReference type="InterPro" id="IPR052022">
    <property type="entry name" value="26kDa_periplasmic_antigen"/>
</dbReference>
<proteinExistence type="predicted"/>
<dbReference type="Gene3D" id="3.30.70.2970">
    <property type="entry name" value="Protein of unknown function (DUF541), domain 2"/>
    <property type="match status" value="1"/>
</dbReference>
<comment type="caution">
    <text evidence="1">The sequence shown here is derived from an EMBL/GenBank/DDBJ whole genome shotgun (WGS) entry which is preliminary data.</text>
</comment>
<evidence type="ECO:0000313" key="1">
    <source>
        <dbReference type="EMBL" id="GIO26668.1"/>
    </source>
</evidence>
<name>A0A920C6J6_9BACI</name>
<evidence type="ECO:0000313" key="2">
    <source>
        <dbReference type="Proteomes" id="UP000676917"/>
    </source>
</evidence>
<dbReference type="GO" id="GO:0006974">
    <property type="term" value="P:DNA damage response"/>
    <property type="evidence" value="ECO:0007669"/>
    <property type="project" value="TreeGrafter"/>
</dbReference>
<dbReference type="InterPro" id="IPR007497">
    <property type="entry name" value="SIMPL/DUF541"/>
</dbReference>
<dbReference type="Proteomes" id="UP000676917">
    <property type="component" value="Unassembled WGS sequence"/>
</dbReference>
<dbReference type="EMBL" id="BORP01000002">
    <property type="protein sequence ID" value="GIO26668.1"/>
    <property type="molecule type" value="Genomic_DNA"/>
</dbReference>
<dbReference type="PANTHER" id="PTHR34387:SF1">
    <property type="entry name" value="PERIPLASMIC IMMUNOGENIC PROTEIN"/>
    <property type="match status" value="1"/>
</dbReference>
<reference evidence="1" key="1">
    <citation type="submission" date="2021-03" db="EMBL/GenBank/DDBJ databases">
        <title>Antimicrobial resistance genes in bacteria isolated from Japanese honey, and their potential for conferring macrolide and lincosamide resistance in the American foulbrood pathogen Paenibacillus larvae.</title>
        <authorList>
            <person name="Okamoto M."/>
            <person name="Kumagai M."/>
            <person name="Kanamori H."/>
            <person name="Takamatsu D."/>
        </authorList>
    </citation>
    <scope>NUCLEOTIDE SEQUENCE</scope>
    <source>
        <strain evidence="1">J43TS3</strain>
    </source>
</reference>
<accession>A0A920C6J6</accession>
<protein>
    <submittedName>
        <fullName evidence="1">Oxidative stress defense protein</fullName>
    </submittedName>
</protein>
<keyword evidence="2" id="KW-1185">Reference proteome</keyword>
<dbReference type="Pfam" id="PF04402">
    <property type="entry name" value="SIMPL"/>
    <property type="match status" value="1"/>
</dbReference>
<organism evidence="1 2">
    <name type="scientific">Ornithinibacillus bavariensis</name>
    <dbReference type="NCBI Taxonomy" id="545502"/>
    <lineage>
        <taxon>Bacteria</taxon>
        <taxon>Bacillati</taxon>
        <taxon>Bacillota</taxon>
        <taxon>Bacilli</taxon>
        <taxon>Bacillales</taxon>
        <taxon>Bacillaceae</taxon>
        <taxon>Ornithinibacillus</taxon>
    </lineage>
</organism>